<evidence type="ECO:0000256" key="1">
    <source>
        <dbReference type="ARBA" id="ARBA00022737"/>
    </source>
</evidence>
<feature type="transmembrane region" description="Helical" evidence="3">
    <location>
        <begin position="602"/>
        <end position="621"/>
    </location>
</feature>
<proteinExistence type="predicted"/>
<dbReference type="CDD" id="cd05819">
    <property type="entry name" value="NHL"/>
    <property type="match status" value="1"/>
</dbReference>
<feature type="transmembrane region" description="Helical" evidence="3">
    <location>
        <begin position="385"/>
        <end position="415"/>
    </location>
</feature>
<feature type="repeat" description="NHL" evidence="2">
    <location>
        <begin position="920"/>
        <end position="953"/>
    </location>
</feature>
<dbReference type="SUPFAM" id="SSF101898">
    <property type="entry name" value="NHL repeat"/>
    <property type="match status" value="1"/>
</dbReference>
<reference evidence="5 6" key="1">
    <citation type="submission" date="2015-07" db="EMBL/GenBank/DDBJ databases">
        <title>Genome sequence of Leptolinea tardivitalis DSM 16556.</title>
        <authorList>
            <person name="Hemp J."/>
            <person name="Ward L.M."/>
            <person name="Pace L.A."/>
            <person name="Fischer W.W."/>
        </authorList>
    </citation>
    <scope>NUCLEOTIDE SEQUENCE [LARGE SCALE GENOMIC DNA]</scope>
    <source>
        <strain evidence="5 6">YMTK-2</strain>
    </source>
</reference>
<feature type="transmembrane region" description="Helical" evidence="3">
    <location>
        <begin position="320"/>
        <end position="340"/>
    </location>
</feature>
<feature type="domain" description="Glycosyltransferase RgtA/B/C/D-like" evidence="4">
    <location>
        <begin position="83"/>
        <end position="213"/>
    </location>
</feature>
<feature type="repeat" description="NHL" evidence="2">
    <location>
        <begin position="857"/>
        <end position="900"/>
    </location>
</feature>
<feature type="transmembrane region" description="Helical" evidence="3">
    <location>
        <begin position="107"/>
        <end position="125"/>
    </location>
</feature>
<evidence type="ECO:0000313" key="5">
    <source>
        <dbReference type="EMBL" id="KPL70202.1"/>
    </source>
</evidence>
<feature type="transmembrane region" description="Helical" evidence="3">
    <location>
        <begin position="157"/>
        <end position="174"/>
    </location>
</feature>
<dbReference type="InterPro" id="IPR019962">
    <property type="entry name" value="CHP03663"/>
</dbReference>
<dbReference type="STRING" id="229920.ADM99_13500"/>
<dbReference type="InterPro" id="IPR011042">
    <property type="entry name" value="6-blade_b-propeller_TolB-like"/>
</dbReference>
<feature type="transmembrane region" description="Helical" evidence="3">
    <location>
        <begin position="502"/>
        <end position="520"/>
    </location>
</feature>
<evidence type="ECO:0000259" key="4">
    <source>
        <dbReference type="Pfam" id="PF13231"/>
    </source>
</evidence>
<protein>
    <recommendedName>
        <fullName evidence="4">Glycosyltransferase RgtA/B/C/D-like domain-containing protein</fullName>
    </recommendedName>
</protein>
<feature type="repeat" description="NHL" evidence="2">
    <location>
        <begin position="1122"/>
        <end position="1148"/>
    </location>
</feature>
<sequence>MNLAKSEIQEGNAQPGILDRPLMNVLPSINLRLMLSVLILILAVVSRFYHIDLRVMSHDEVNHVVPSYDLYTGKGYRHDPVTHGPMQFHLVAASYFLLGDSDFSSRVPAALFSIAAIAFILFYFPRYIGKNGALIAAFLFLISPYMLFYGRYTRNEGFIELFGVMLLYGTLAYLETGKKAYLYLITVITVLHFCTKETAFIYTALILIFLALYFLQETSDLKSLDNRAHRRFTIFALLAVVCILVALGAGAWGASMNKPAEEGADAATTAVATAKVLPAWVKGCIYGGIGGALLLGVLSLTNLVSTVGWGKIRRLRSFDLLVLIITLILPQLVAFPIKLIGWDPLDYTSNGILRTGIFILVFLGISVAIGYWWKGTTWLKLAALFYTIYTVFYTTFFTNGRGFFTGIVGSLGYWLSQQGVERGSQPWYFYGLIQIPIYEYLAAAGTILAIYFAIRHRRFITWTSASPADPEAQVMLYEAGTSDWLDDAGDESELFVIRPVPVMALFVFWSIASLVSYSVAGEKMPWLTVHIALPMLLTAGWGLGYLVDTTPWRRVANRSGIIALLLIPVFLMAFAGSLGSLLGDKTPFNGNTIENLEATSAFIISVILATGSLFGILRLLWNFETNDLLRLFTAGIFAILAILTIRTSIMANYINYDTAKEYLVYAHAARGPKDILAQVEEISRRTTGGKNIVVSYDNDGLYPYWWYFRDYPNHRWYTDKPTRELKDSAVVLAGDTNFGKVDTILKDDFVQFTYMRLWWPNQDYFNLDWSRIKNAVLNPEMRAAIFDIWLNRDYSAYAKLTNNQSLTLETWQPAAKLRMYVRKDIASEIWNYGASPAPAAAAKVDPYAAKLINLQPAFVIGTGENSTAQFNKPRDLSVAPDGTIYVADSGNHRIQHLSSTGQVLQTWGTFGDISKGEAPGGTFNEPWAVVAGLDGSVFVTDTWNHRIQKFTADGQFIKMWGYFGQAEKPDAFWGPRGLAVDSKGNIYVTDTGNKRVVVFTSNGDFVTQFGTAGMEPGQFDEPVGIAVDKDGLVYVADTWNSRIQIFAPDATGTNFSMLRAWEVNAWKGQSLDNKPFIALDANNRILVADPEGYRVLKFDAEGKLITGWGDYSADVDGFGLVSGVAVSPDGSVWVSDGGNNRLLNFNLPPE</sequence>
<feature type="transmembrane region" description="Helical" evidence="3">
    <location>
        <begin position="285"/>
        <end position="308"/>
    </location>
</feature>
<feature type="transmembrane region" description="Helical" evidence="3">
    <location>
        <begin position="352"/>
        <end position="373"/>
    </location>
</feature>
<feature type="repeat" description="NHL" evidence="2">
    <location>
        <begin position="974"/>
        <end position="1002"/>
    </location>
</feature>
<dbReference type="PROSITE" id="PS51125">
    <property type="entry name" value="NHL"/>
    <property type="match status" value="5"/>
</dbReference>
<feature type="transmembrane region" description="Helical" evidence="3">
    <location>
        <begin position="559"/>
        <end position="582"/>
    </location>
</feature>
<feature type="repeat" description="NHL" evidence="2">
    <location>
        <begin position="1006"/>
        <end position="1049"/>
    </location>
</feature>
<keyword evidence="1" id="KW-0677">Repeat</keyword>
<name>A0A0N8GKN6_9CHLR</name>
<dbReference type="InterPro" id="IPR001258">
    <property type="entry name" value="NHL_repeat"/>
</dbReference>
<organism evidence="5 6">
    <name type="scientific">Leptolinea tardivitalis</name>
    <dbReference type="NCBI Taxonomy" id="229920"/>
    <lineage>
        <taxon>Bacteria</taxon>
        <taxon>Bacillati</taxon>
        <taxon>Chloroflexota</taxon>
        <taxon>Anaerolineae</taxon>
        <taxon>Anaerolineales</taxon>
        <taxon>Anaerolineaceae</taxon>
        <taxon>Leptolinea</taxon>
    </lineage>
</organism>
<dbReference type="PANTHER" id="PTHR41710:SF2">
    <property type="entry name" value="GLYCOSYL TRANSFERASE FAMILY 39_83 DOMAIN-CONTAINING PROTEIN"/>
    <property type="match status" value="1"/>
</dbReference>
<keyword evidence="6" id="KW-1185">Reference proteome</keyword>
<dbReference type="Pfam" id="PF01436">
    <property type="entry name" value="NHL"/>
    <property type="match status" value="5"/>
</dbReference>
<comment type="caution">
    <text evidence="5">The sequence shown here is derived from an EMBL/GenBank/DDBJ whole genome shotgun (WGS) entry which is preliminary data.</text>
</comment>
<dbReference type="Pfam" id="PF13231">
    <property type="entry name" value="PMT_2"/>
    <property type="match status" value="1"/>
</dbReference>
<keyword evidence="3" id="KW-1133">Transmembrane helix</keyword>
<dbReference type="EMBL" id="LGCK01000014">
    <property type="protein sequence ID" value="KPL70202.1"/>
    <property type="molecule type" value="Genomic_DNA"/>
</dbReference>
<dbReference type="Proteomes" id="UP000050430">
    <property type="component" value="Unassembled WGS sequence"/>
</dbReference>
<feature type="transmembrane region" description="Helical" evidence="3">
    <location>
        <begin position="526"/>
        <end position="547"/>
    </location>
</feature>
<keyword evidence="3" id="KW-0472">Membrane</keyword>
<evidence type="ECO:0000256" key="2">
    <source>
        <dbReference type="PROSITE-ProRule" id="PRU00504"/>
    </source>
</evidence>
<accession>A0A0N8GKN6</accession>
<dbReference type="OrthoDB" id="134672at2"/>
<feature type="transmembrane region" description="Helical" evidence="3">
    <location>
        <begin position="29"/>
        <end position="49"/>
    </location>
</feature>
<dbReference type="NCBIfam" id="TIGR03663">
    <property type="entry name" value="flippase activity-associated protein Agl23"/>
    <property type="match status" value="1"/>
</dbReference>
<evidence type="ECO:0000313" key="6">
    <source>
        <dbReference type="Proteomes" id="UP000050430"/>
    </source>
</evidence>
<dbReference type="PANTHER" id="PTHR41710">
    <property type="entry name" value="GLYCOSYL TRANSFERASE, FAMILY 39"/>
    <property type="match status" value="1"/>
</dbReference>
<feature type="transmembrane region" description="Helical" evidence="3">
    <location>
        <begin position="131"/>
        <end position="150"/>
    </location>
</feature>
<dbReference type="AlphaFoldDB" id="A0A0N8GKN6"/>
<keyword evidence="3" id="KW-0812">Transmembrane</keyword>
<feature type="transmembrane region" description="Helical" evidence="3">
    <location>
        <begin position="427"/>
        <end position="454"/>
    </location>
</feature>
<gene>
    <name evidence="5" type="ORF">ADM99_13500</name>
</gene>
<feature type="transmembrane region" description="Helical" evidence="3">
    <location>
        <begin position="234"/>
        <end position="254"/>
    </location>
</feature>
<dbReference type="RefSeq" id="WP_062422054.1">
    <property type="nucleotide sequence ID" value="NZ_BBYA01000010.1"/>
</dbReference>
<dbReference type="Gene3D" id="2.120.10.30">
    <property type="entry name" value="TolB, C-terminal domain"/>
    <property type="match status" value="2"/>
</dbReference>
<dbReference type="InterPro" id="IPR038731">
    <property type="entry name" value="RgtA/B/C-like"/>
</dbReference>
<feature type="transmembrane region" description="Helical" evidence="3">
    <location>
        <begin position="628"/>
        <end position="645"/>
    </location>
</feature>
<feature type="transmembrane region" description="Helical" evidence="3">
    <location>
        <begin position="180"/>
        <end position="213"/>
    </location>
</feature>
<evidence type="ECO:0000256" key="3">
    <source>
        <dbReference type="SAM" id="Phobius"/>
    </source>
</evidence>